<accession>A0A1G9B8C4</accession>
<evidence type="ECO:0000313" key="5">
    <source>
        <dbReference type="Proteomes" id="UP001519348"/>
    </source>
</evidence>
<dbReference type="Proteomes" id="UP000242700">
    <property type="component" value="Unassembled WGS sequence"/>
</dbReference>
<reference evidence="3" key="2">
    <citation type="submission" date="2016-10" db="EMBL/GenBank/DDBJ databases">
        <authorList>
            <person name="de Groot N.N."/>
        </authorList>
    </citation>
    <scope>NUCLEOTIDE SEQUENCE [LARGE SCALE GENOMIC DNA]</scope>
    <source>
        <strain evidence="3">CGMCC 1.8911</strain>
    </source>
</reference>
<sequence length="233" mass="25829">MNLFKIRATIYRDIREYFTNYAVITILLMPPIMALMYSTPARNIEVNLPEEMLFILLGTVLASVATNIPLMLYAEENEHGLLRMVTHTVPDLISSISGRSILVLLMTAVNTIVSLLIAGQLAVLNWPLIVGLSIAALIFLNLGLIAGLLAKLQSTSTVYGVVILFLLGMTPIIETFFLDQGHPLMQLAKWTPVYQLMAIHNNAGIMPYVIMLIWLALSVFAVYLSVLKRGKTL</sequence>
<dbReference type="EMBL" id="JAGGKN010000003">
    <property type="protein sequence ID" value="MBP1951981.1"/>
    <property type="molecule type" value="Genomic_DNA"/>
</dbReference>
<feature type="transmembrane region" description="Helical" evidence="1">
    <location>
        <begin position="157"/>
        <end position="178"/>
    </location>
</feature>
<organism evidence="3 4">
    <name type="scientific">Jeotgalicoccus aerolatus</name>
    <dbReference type="NCBI Taxonomy" id="709510"/>
    <lineage>
        <taxon>Bacteria</taxon>
        <taxon>Bacillati</taxon>
        <taxon>Bacillota</taxon>
        <taxon>Bacilli</taxon>
        <taxon>Bacillales</taxon>
        <taxon>Staphylococcaceae</taxon>
        <taxon>Jeotgalicoccus</taxon>
    </lineage>
</organism>
<dbReference type="Proteomes" id="UP001519348">
    <property type="component" value="Unassembled WGS sequence"/>
</dbReference>
<dbReference type="RefSeq" id="WP_092598138.1">
    <property type="nucleotide sequence ID" value="NZ_BMCN01000003.1"/>
</dbReference>
<evidence type="ECO:0000313" key="4">
    <source>
        <dbReference type="Proteomes" id="UP000242700"/>
    </source>
</evidence>
<reference evidence="2 5" key="3">
    <citation type="submission" date="2021-03" db="EMBL/GenBank/DDBJ databases">
        <title>Genomic Encyclopedia of Type Strains, Phase IV (KMG-IV): sequencing the most valuable type-strain genomes for metagenomic binning, comparative biology and taxonomic classification.</title>
        <authorList>
            <person name="Goeker M."/>
        </authorList>
    </citation>
    <scope>NUCLEOTIDE SEQUENCE [LARGE SCALE GENOMIC DNA]</scope>
    <source>
        <strain evidence="2 5">DSM 22420</strain>
    </source>
</reference>
<gene>
    <name evidence="2" type="ORF">J2Z27_001020</name>
    <name evidence="3" type="ORF">SAMN05216187_107118</name>
</gene>
<proteinExistence type="predicted"/>
<keyword evidence="1" id="KW-0812">Transmembrane</keyword>
<protein>
    <submittedName>
        <fullName evidence="2">ABC-type multidrug transport system permease subunit</fullName>
    </submittedName>
</protein>
<keyword evidence="1" id="KW-1133">Transmembrane helix</keyword>
<reference evidence="4" key="1">
    <citation type="submission" date="2016-10" db="EMBL/GenBank/DDBJ databases">
        <authorList>
            <person name="Varghese N."/>
            <person name="Submissions S."/>
        </authorList>
    </citation>
    <scope>NUCLEOTIDE SEQUENCE [LARGE SCALE GENOMIC DNA]</scope>
    <source>
        <strain evidence="4">CGMCC 1.8911</strain>
    </source>
</reference>
<dbReference type="STRING" id="586411.SAMN05216187_107118"/>
<evidence type="ECO:0000313" key="3">
    <source>
        <dbReference type="EMBL" id="SDK35105.1"/>
    </source>
</evidence>
<keyword evidence="1" id="KW-0472">Membrane</keyword>
<dbReference type="OrthoDB" id="2417639at2"/>
<feature type="transmembrane region" description="Helical" evidence="1">
    <location>
        <begin position="21"/>
        <end position="40"/>
    </location>
</feature>
<name>A0A1G9B8C4_9STAP</name>
<dbReference type="EMBL" id="FNFI01000007">
    <property type="protein sequence ID" value="SDK35105.1"/>
    <property type="molecule type" value="Genomic_DNA"/>
</dbReference>
<dbReference type="AlphaFoldDB" id="A0A1G9B8C4"/>
<feature type="transmembrane region" description="Helical" evidence="1">
    <location>
        <begin position="101"/>
        <end position="122"/>
    </location>
</feature>
<evidence type="ECO:0000313" key="2">
    <source>
        <dbReference type="EMBL" id="MBP1951981.1"/>
    </source>
</evidence>
<feature type="transmembrane region" description="Helical" evidence="1">
    <location>
        <begin position="205"/>
        <end position="227"/>
    </location>
</feature>
<keyword evidence="5" id="KW-1185">Reference proteome</keyword>
<feature type="transmembrane region" description="Helical" evidence="1">
    <location>
        <begin position="52"/>
        <end position="74"/>
    </location>
</feature>
<evidence type="ECO:0000256" key="1">
    <source>
        <dbReference type="SAM" id="Phobius"/>
    </source>
</evidence>
<feature type="transmembrane region" description="Helical" evidence="1">
    <location>
        <begin position="128"/>
        <end position="150"/>
    </location>
</feature>